<dbReference type="GO" id="GO:0006654">
    <property type="term" value="P:phosphatidic acid biosynthetic process"/>
    <property type="evidence" value="ECO:0007669"/>
    <property type="project" value="TreeGrafter"/>
</dbReference>
<feature type="transmembrane region" description="Helical" evidence="3">
    <location>
        <begin position="39"/>
        <end position="63"/>
    </location>
</feature>
<evidence type="ECO:0000313" key="6">
    <source>
        <dbReference type="Proteomes" id="UP000051010"/>
    </source>
</evidence>
<protein>
    <submittedName>
        <fullName evidence="5">Acyltransferase</fullName>
    </submittedName>
</protein>
<proteinExistence type="predicted"/>
<dbReference type="RefSeq" id="WP_054732401.1">
    <property type="nucleotide sequence ID" value="NZ_AZFZ01000003.1"/>
</dbReference>
<dbReference type="PATRIC" id="fig|1423786.4.peg.1465"/>
<dbReference type="GO" id="GO:0003841">
    <property type="term" value="F:1-acylglycerol-3-phosphate O-acyltransferase activity"/>
    <property type="evidence" value="ECO:0007669"/>
    <property type="project" value="TreeGrafter"/>
</dbReference>
<keyword evidence="3" id="KW-0472">Membrane</keyword>
<feature type="domain" description="Phospholipid/glycerol acyltransferase" evidence="4">
    <location>
        <begin position="65"/>
        <end position="187"/>
    </location>
</feature>
<evidence type="ECO:0000256" key="3">
    <source>
        <dbReference type="SAM" id="Phobius"/>
    </source>
</evidence>
<accession>A0A0R1YSE5</accession>
<comment type="caution">
    <text evidence="5">The sequence shown here is derived from an EMBL/GenBank/DDBJ whole genome shotgun (WGS) entry which is preliminary data.</text>
</comment>
<keyword evidence="3" id="KW-0812">Transmembrane</keyword>
<dbReference type="AlphaFoldDB" id="A0A0R1YSE5"/>
<evidence type="ECO:0000256" key="1">
    <source>
        <dbReference type="ARBA" id="ARBA00022679"/>
    </source>
</evidence>
<gene>
    <name evidence="5" type="ORF">FD47_GL001366</name>
</gene>
<dbReference type="PANTHER" id="PTHR10434">
    <property type="entry name" value="1-ACYL-SN-GLYCEROL-3-PHOSPHATE ACYLTRANSFERASE"/>
    <property type="match status" value="1"/>
</dbReference>
<reference evidence="5 6" key="1">
    <citation type="journal article" date="2015" name="Genome Announc.">
        <title>Expanding the biotechnology potential of lactobacilli through comparative genomics of 213 strains and associated genera.</title>
        <authorList>
            <person name="Sun Z."/>
            <person name="Harris H.M."/>
            <person name="McCann A."/>
            <person name="Guo C."/>
            <person name="Argimon S."/>
            <person name="Zhang W."/>
            <person name="Yang X."/>
            <person name="Jeffery I.B."/>
            <person name="Cooney J.C."/>
            <person name="Kagawa T.F."/>
            <person name="Liu W."/>
            <person name="Song Y."/>
            <person name="Salvetti E."/>
            <person name="Wrobel A."/>
            <person name="Rasinkangas P."/>
            <person name="Parkhill J."/>
            <person name="Rea M.C."/>
            <person name="O'Sullivan O."/>
            <person name="Ritari J."/>
            <person name="Douillard F.P."/>
            <person name="Paul Ross R."/>
            <person name="Yang R."/>
            <person name="Briner A.E."/>
            <person name="Felis G.E."/>
            <person name="de Vos W.M."/>
            <person name="Barrangou R."/>
            <person name="Klaenhammer T.R."/>
            <person name="Caufield P.W."/>
            <person name="Cui Y."/>
            <person name="Zhang H."/>
            <person name="O'Toole P.W."/>
        </authorList>
    </citation>
    <scope>NUCLEOTIDE SEQUENCE [LARGE SCALE GENOMIC DNA]</scope>
    <source>
        <strain evidence="5 6">DSM 18390</strain>
    </source>
</reference>
<dbReference type="InterPro" id="IPR002123">
    <property type="entry name" value="Plipid/glycerol_acylTrfase"/>
</dbReference>
<dbReference type="PANTHER" id="PTHR10434:SF11">
    <property type="entry name" value="1-ACYL-SN-GLYCEROL-3-PHOSPHATE ACYLTRANSFERASE"/>
    <property type="match status" value="1"/>
</dbReference>
<keyword evidence="3" id="KW-1133">Transmembrane helix</keyword>
<organism evidence="5 6">
    <name type="scientific">Lentilactobacillus parafarraginis DSM 18390 = JCM 14109</name>
    <dbReference type="NCBI Taxonomy" id="1423786"/>
    <lineage>
        <taxon>Bacteria</taxon>
        <taxon>Bacillati</taxon>
        <taxon>Bacillota</taxon>
        <taxon>Bacilli</taxon>
        <taxon>Lactobacillales</taxon>
        <taxon>Lactobacillaceae</taxon>
        <taxon>Lentilactobacillus</taxon>
    </lineage>
</organism>
<keyword evidence="1 5" id="KW-0808">Transferase</keyword>
<dbReference type="CDD" id="cd07989">
    <property type="entry name" value="LPLAT_AGPAT-like"/>
    <property type="match status" value="1"/>
</dbReference>
<dbReference type="Proteomes" id="UP000051010">
    <property type="component" value="Unassembled WGS sequence"/>
</dbReference>
<evidence type="ECO:0000259" key="4">
    <source>
        <dbReference type="Pfam" id="PF01553"/>
    </source>
</evidence>
<evidence type="ECO:0000313" key="5">
    <source>
        <dbReference type="EMBL" id="KRM45534.1"/>
    </source>
</evidence>
<name>A0A0R1YSE5_9LACO</name>
<dbReference type="EMBL" id="AZFZ01000003">
    <property type="protein sequence ID" value="KRM45534.1"/>
    <property type="molecule type" value="Genomic_DNA"/>
</dbReference>
<evidence type="ECO:0000256" key="2">
    <source>
        <dbReference type="ARBA" id="ARBA00023315"/>
    </source>
</evidence>
<keyword evidence="2 5" id="KW-0012">Acyltransferase</keyword>
<sequence length="260" mass="30073">MGRPGKTYQYQNWDDDVIFTKHQEASIPPGFIWLHTNRIYRFVSTIVYGLCIGFATIYCRLFLHVTFRNKRCLRTQGKNGAFIFANHTQPLGDVFIPMLAALPRRAYTVAEAANLGIPIVGKMLTMGGALILPAKLSQMIQFQRAMTVRLKQHQRVFIYPEAHVWPYYTGIRPFPNGAFHYPVSANVASYAMTATYQQRRGFAKPRMIIYFDGPFYPDLTLPRKVRQEKLHDEVRQAMVVRSRQSNVQYAKYQRRPDASQ</sequence>
<dbReference type="Pfam" id="PF01553">
    <property type="entry name" value="Acyltransferase"/>
    <property type="match status" value="1"/>
</dbReference>